<evidence type="ECO:0000313" key="3">
    <source>
        <dbReference type="Proteomes" id="UP000664169"/>
    </source>
</evidence>
<organism evidence="2 3">
    <name type="scientific">Gomphillus americanus</name>
    <dbReference type="NCBI Taxonomy" id="1940652"/>
    <lineage>
        <taxon>Eukaryota</taxon>
        <taxon>Fungi</taxon>
        <taxon>Dikarya</taxon>
        <taxon>Ascomycota</taxon>
        <taxon>Pezizomycotina</taxon>
        <taxon>Lecanoromycetes</taxon>
        <taxon>OSLEUM clade</taxon>
        <taxon>Ostropomycetidae</taxon>
        <taxon>Ostropales</taxon>
        <taxon>Graphidaceae</taxon>
        <taxon>Gomphilloideae</taxon>
        <taxon>Gomphillus</taxon>
    </lineage>
</organism>
<feature type="domain" description="Heterokaryon incompatibility" evidence="1">
    <location>
        <begin position="353"/>
        <end position="436"/>
    </location>
</feature>
<comment type="caution">
    <text evidence="2">The sequence shown here is derived from an EMBL/GenBank/DDBJ whole genome shotgun (WGS) entry which is preliminary data.</text>
</comment>
<dbReference type="Proteomes" id="UP000664169">
    <property type="component" value="Unassembled WGS sequence"/>
</dbReference>
<dbReference type="EMBL" id="CAJPDQ010000017">
    <property type="protein sequence ID" value="CAF9921558.1"/>
    <property type="molecule type" value="Genomic_DNA"/>
</dbReference>
<dbReference type="PANTHER" id="PTHR39596">
    <property type="match status" value="1"/>
</dbReference>
<sequence>MDFLQLPDGVDEHEPVFEIPGIPFDNQGFEGFDIRQGWDLERLRQGDFRRARTEWNDYSQQSLAEANRPASLMTGTELLQNLVGAFLQNWIVYGLFQQALARPVQRAEATRLQKGIDGSSSFSRRTFHLQDLFAEFMSRGQQLASDEQWYASFEKAINLASWVLEDVDLLFDSLQGYVVPPATALLLCSLLHTFHCFIRIWRGSSDNTISSASSIIPKSLQHKLLSEKKWCPERVKRLGSELGPAGLYYVDLLDVPSDGVLHENCKQEKCVAYNVAVRADYRQQHQPKFCPCKDTSCTHDLATCQCRPIGDADLLFQQVTEAVNAESIPLLLVDKQNDGFRIKVTSSHLNQIYIAISHVWSDGLGNPKTNTLLRCQVLMLDACVRRVLEKLQPGSPPMFWIDTICVPLRPQETRDKAIGKMHQVYADAEVVLVIVKDIMCTPLPKTNQERAVRICQSKWFKRLWTMQEGALAKVLGFQFEDHALDWEYLDDALCKNLMDTSNAATLIGAFANLMTGHLRSLSKAKGSWEALFEALWFAMRHRATSRDSDQAVCAAILCSLDVKLVLSVPDDQKMDAFWGICQKVPLGLLLCNGPRLDTAGFRWAPRAFLQPSTWATGLPRTGKTGEVSANGLRFSGFIASPILIDPWPLTLHSVIELFFHDSPMQKLLVRLTQSVDNPTWSKIIGHRNQLCILLDELPSSEMPTSGLLVTCRTKNHADMLEDLSKEACDQWPILESQYLAQLDVFNDDGPWSLMVRTLPAVYEEGDLVDREHVESLVNISGLYQIPRNQKWCID</sequence>
<dbReference type="OrthoDB" id="2426273at2759"/>
<keyword evidence="3" id="KW-1185">Reference proteome</keyword>
<gene>
    <name evidence="2" type="ORF">GOMPHAMPRED_002320</name>
</gene>
<dbReference type="InterPro" id="IPR010730">
    <property type="entry name" value="HET"/>
</dbReference>
<reference evidence="2" key="1">
    <citation type="submission" date="2021-03" db="EMBL/GenBank/DDBJ databases">
        <authorList>
            <person name="Tagirdzhanova G."/>
        </authorList>
    </citation>
    <scope>NUCLEOTIDE SEQUENCE</scope>
</reference>
<evidence type="ECO:0000313" key="2">
    <source>
        <dbReference type="EMBL" id="CAF9921558.1"/>
    </source>
</evidence>
<protein>
    <recommendedName>
        <fullName evidence="1">Heterokaryon incompatibility domain-containing protein</fullName>
    </recommendedName>
</protein>
<proteinExistence type="predicted"/>
<accession>A0A8H3FBX7</accession>
<dbReference type="AlphaFoldDB" id="A0A8H3FBX7"/>
<dbReference type="Pfam" id="PF06985">
    <property type="entry name" value="HET"/>
    <property type="match status" value="1"/>
</dbReference>
<evidence type="ECO:0000259" key="1">
    <source>
        <dbReference type="Pfam" id="PF06985"/>
    </source>
</evidence>
<dbReference type="PANTHER" id="PTHR39596:SF3">
    <property type="entry name" value="HETEROKARYON INCOMPATIBILITY DOMAIN-CONTAINING PROTEIN"/>
    <property type="match status" value="1"/>
</dbReference>
<name>A0A8H3FBX7_9LECA</name>